<sequence>MNLHRWIEGFPYPNPPYEISLKFASGIAWITLEKLHGLGLTREVEDEIPALDFNQRRGLDPAISEPV</sequence>
<accession>A0A2I0WKD6</accession>
<evidence type="ECO:0000313" key="2">
    <source>
        <dbReference type="Proteomes" id="UP000233837"/>
    </source>
</evidence>
<name>A0A2I0WKD6_9ASPA</name>
<gene>
    <name evidence="1" type="ORF">MA16_Dca019206</name>
</gene>
<evidence type="ECO:0000313" key="1">
    <source>
        <dbReference type="EMBL" id="PKU76116.1"/>
    </source>
</evidence>
<reference evidence="1 2" key="2">
    <citation type="journal article" date="2017" name="Nature">
        <title>The Apostasia genome and the evolution of orchids.</title>
        <authorList>
            <person name="Zhang G.Q."/>
            <person name="Liu K.W."/>
            <person name="Li Z."/>
            <person name="Lohaus R."/>
            <person name="Hsiao Y.Y."/>
            <person name="Niu S.C."/>
            <person name="Wang J.Y."/>
            <person name="Lin Y.C."/>
            <person name="Xu Q."/>
            <person name="Chen L.J."/>
            <person name="Yoshida K."/>
            <person name="Fujiwara S."/>
            <person name="Wang Z.W."/>
            <person name="Zhang Y.Q."/>
            <person name="Mitsuda N."/>
            <person name="Wang M."/>
            <person name="Liu G.H."/>
            <person name="Pecoraro L."/>
            <person name="Huang H.X."/>
            <person name="Xiao X.J."/>
            <person name="Lin M."/>
            <person name="Wu X.Y."/>
            <person name="Wu W.L."/>
            <person name="Chen Y.Y."/>
            <person name="Chang S.B."/>
            <person name="Sakamoto S."/>
            <person name="Ohme-Takagi M."/>
            <person name="Yagi M."/>
            <person name="Zeng S.J."/>
            <person name="Shen C.Y."/>
            <person name="Yeh C.M."/>
            <person name="Luo Y.B."/>
            <person name="Tsai W.C."/>
            <person name="Van de Peer Y."/>
            <person name="Liu Z.J."/>
        </authorList>
    </citation>
    <scope>NUCLEOTIDE SEQUENCE [LARGE SCALE GENOMIC DNA]</scope>
    <source>
        <tissue evidence="1">The whole plant</tissue>
    </source>
</reference>
<dbReference type="Proteomes" id="UP000233837">
    <property type="component" value="Unassembled WGS sequence"/>
</dbReference>
<protein>
    <submittedName>
        <fullName evidence="1">Uncharacterized protein</fullName>
    </submittedName>
</protein>
<proteinExistence type="predicted"/>
<reference evidence="1 2" key="1">
    <citation type="journal article" date="2016" name="Sci. Rep.">
        <title>The Dendrobium catenatum Lindl. genome sequence provides insights into polysaccharide synthase, floral development and adaptive evolution.</title>
        <authorList>
            <person name="Zhang G.Q."/>
            <person name="Xu Q."/>
            <person name="Bian C."/>
            <person name="Tsai W.C."/>
            <person name="Yeh C.M."/>
            <person name="Liu K.W."/>
            <person name="Yoshida K."/>
            <person name="Zhang L.S."/>
            <person name="Chang S.B."/>
            <person name="Chen F."/>
            <person name="Shi Y."/>
            <person name="Su Y.Y."/>
            <person name="Zhang Y.Q."/>
            <person name="Chen L.J."/>
            <person name="Yin Y."/>
            <person name="Lin M."/>
            <person name="Huang H."/>
            <person name="Deng H."/>
            <person name="Wang Z.W."/>
            <person name="Zhu S.L."/>
            <person name="Zhao X."/>
            <person name="Deng C."/>
            <person name="Niu S.C."/>
            <person name="Huang J."/>
            <person name="Wang M."/>
            <person name="Liu G.H."/>
            <person name="Yang H.J."/>
            <person name="Xiao X.J."/>
            <person name="Hsiao Y.Y."/>
            <person name="Wu W.L."/>
            <person name="Chen Y.Y."/>
            <person name="Mitsuda N."/>
            <person name="Ohme-Takagi M."/>
            <person name="Luo Y.B."/>
            <person name="Van de Peer Y."/>
            <person name="Liu Z.J."/>
        </authorList>
    </citation>
    <scope>NUCLEOTIDE SEQUENCE [LARGE SCALE GENOMIC DNA]</scope>
    <source>
        <tissue evidence="1">The whole plant</tissue>
    </source>
</reference>
<organism evidence="1 2">
    <name type="scientific">Dendrobium catenatum</name>
    <dbReference type="NCBI Taxonomy" id="906689"/>
    <lineage>
        <taxon>Eukaryota</taxon>
        <taxon>Viridiplantae</taxon>
        <taxon>Streptophyta</taxon>
        <taxon>Embryophyta</taxon>
        <taxon>Tracheophyta</taxon>
        <taxon>Spermatophyta</taxon>
        <taxon>Magnoliopsida</taxon>
        <taxon>Liliopsida</taxon>
        <taxon>Asparagales</taxon>
        <taxon>Orchidaceae</taxon>
        <taxon>Epidendroideae</taxon>
        <taxon>Malaxideae</taxon>
        <taxon>Dendrobiinae</taxon>
        <taxon>Dendrobium</taxon>
    </lineage>
</organism>
<keyword evidence="2" id="KW-1185">Reference proteome</keyword>
<dbReference type="EMBL" id="KZ502558">
    <property type="protein sequence ID" value="PKU76116.1"/>
    <property type="molecule type" value="Genomic_DNA"/>
</dbReference>
<dbReference type="AlphaFoldDB" id="A0A2I0WKD6"/>